<evidence type="ECO:0000256" key="4">
    <source>
        <dbReference type="ARBA" id="ARBA00022833"/>
    </source>
</evidence>
<dbReference type="OrthoDB" id="4868114at2759"/>
<evidence type="ECO:0000313" key="8">
    <source>
        <dbReference type="EMBL" id="KFA69211.1"/>
    </source>
</evidence>
<keyword evidence="1" id="KW-0479">Metal-binding</keyword>
<dbReference type="GO" id="GO:0000981">
    <property type="term" value="F:DNA-binding transcription factor activity, RNA polymerase II-specific"/>
    <property type="evidence" value="ECO:0007669"/>
    <property type="project" value="TreeGrafter"/>
</dbReference>
<evidence type="ECO:0000313" key="9">
    <source>
        <dbReference type="Proteomes" id="UP000028524"/>
    </source>
</evidence>
<dbReference type="InterPro" id="IPR050329">
    <property type="entry name" value="GLI_C2H2-zinc-finger"/>
</dbReference>
<evidence type="ECO:0000259" key="7">
    <source>
        <dbReference type="PROSITE" id="PS50157"/>
    </source>
</evidence>
<keyword evidence="2" id="KW-0677">Repeat</keyword>
<accession>A0A084QZ26</accession>
<dbReference type="PANTHER" id="PTHR19818:SF139">
    <property type="entry name" value="PAIR-RULE PROTEIN ODD-PAIRED"/>
    <property type="match status" value="1"/>
</dbReference>
<dbReference type="PROSITE" id="PS00028">
    <property type="entry name" value="ZINC_FINGER_C2H2_1"/>
    <property type="match status" value="1"/>
</dbReference>
<dbReference type="GO" id="GO:0008270">
    <property type="term" value="F:zinc ion binding"/>
    <property type="evidence" value="ECO:0007669"/>
    <property type="project" value="UniProtKB-KW"/>
</dbReference>
<dbReference type="SMART" id="SM00355">
    <property type="entry name" value="ZnF_C2H2"/>
    <property type="match status" value="5"/>
</dbReference>
<evidence type="ECO:0000256" key="6">
    <source>
        <dbReference type="SAM" id="MobiDB-lite"/>
    </source>
</evidence>
<dbReference type="GO" id="GO:0005634">
    <property type="term" value="C:nucleus"/>
    <property type="evidence" value="ECO:0007669"/>
    <property type="project" value="UniProtKB-ARBA"/>
</dbReference>
<gene>
    <name evidence="8" type="ORF">S40285_00043</name>
</gene>
<sequence length="573" mass="63359">MPCLPQNKGFTLDDFQWVDLRSNNQSLRPFRSFLRGDVTPGVDFHHDTRHTGWKQLLEGLGCTEDQMRACVASIPSQAEPVPLRCMFDYFEMMLLLRWLGASRHDRRAAQTPDIVVMCSSEQAASGALNDFLGRLSWGHGSKFGTQDSGDDTSCPFLPSGLRSGEEHRETAMAPVVETSDIEDITMDEANTEAATGPYESTLRAYQCPALPDYLATDSSILSESSPYSCPHVGCDGFSLDTLQDCIIHKAEWHSGPYTCSQCKATFAAQAALSRHTAASGHLWLWVCQQEGCSKRGHEFFTPKEYLRHVLVEKAHQGEGSNTAAEASSDSLSDYSMEKSMCLEACCQRYQHLFHSSAEAERHMNSRGHVGAKEAGWALAKEDMTEEERVRRQMACRNLTCDKADCDMLGRKLSSSHSYFHHISTKMHLEGNDMQNKPATKAAKPKGRAPRQCLMTLCHKYLHVFQNASNYRAHVASDRHIHAAAMEEAGQTPGLTIRTDTPGRQIAAVGGQLSLVTPTHGWQAMQVPGDSRVKALEEAVGWLRGRVAELEPRGGGEGADGGMVWEISSDEESW</sequence>
<dbReference type="InParanoid" id="A0A084QZ26"/>
<dbReference type="GO" id="GO:0010557">
    <property type="term" value="P:positive regulation of macromolecule biosynthetic process"/>
    <property type="evidence" value="ECO:0007669"/>
    <property type="project" value="UniProtKB-ARBA"/>
</dbReference>
<evidence type="ECO:0000256" key="2">
    <source>
        <dbReference type="ARBA" id="ARBA00022737"/>
    </source>
</evidence>
<dbReference type="AlphaFoldDB" id="A0A084QZ26"/>
<protein>
    <recommendedName>
        <fullName evidence="7">C2H2-type domain-containing protein</fullName>
    </recommendedName>
</protein>
<dbReference type="Proteomes" id="UP000028524">
    <property type="component" value="Unassembled WGS sequence"/>
</dbReference>
<reference evidence="8 9" key="1">
    <citation type="journal article" date="2014" name="BMC Genomics">
        <title>Comparative genome sequencing reveals chemotype-specific gene clusters in the toxigenic black mold Stachybotrys.</title>
        <authorList>
            <person name="Semeiks J."/>
            <person name="Borek D."/>
            <person name="Otwinowski Z."/>
            <person name="Grishin N.V."/>
        </authorList>
    </citation>
    <scope>NUCLEOTIDE SEQUENCE [LARGE SCALE GENOMIC DNA]</scope>
    <source>
        <strain evidence="8 9">IBT 40285</strain>
    </source>
</reference>
<keyword evidence="4" id="KW-0862">Zinc</keyword>
<dbReference type="Gene3D" id="3.30.160.60">
    <property type="entry name" value="Classic Zinc Finger"/>
    <property type="match status" value="1"/>
</dbReference>
<dbReference type="HOGENOM" id="CLU_475811_0_0_1"/>
<keyword evidence="3 5" id="KW-0863">Zinc-finger</keyword>
<dbReference type="InterPro" id="IPR013087">
    <property type="entry name" value="Znf_C2H2_type"/>
</dbReference>
<organism evidence="8 9">
    <name type="scientific">Stachybotrys chlorohalonatus (strain IBT 40285)</name>
    <dbReference type="NCBI Taxonomy" id="1283841"/>
    <lineage>
        <taxon>Eukaryota</taxon>
        <taxon>Fungi</taxon>
        <taxon>Dikarya</taxon>
        <taxon>Ascomycota</taxon>
        <taxon>Pezizomycotina</taxon>
        <taxon>Sordariomycetes</taxon>
        <taxon>Hypocreomycetidae</taxon>
        <taxon>Hypocreales</taxon>
        <taxon>Stachybotryaceae</taxon>
        <taxon>Stachybotrys</taxon>
    </lineage>
</organism>
<dbReference type="PROSITE" id="PS50157">
    <property type="entry name" value="ZINC_FINGER_C2H2_2"/>
    <property type="match status" value="1"/>
</dbReference>
<evidence type="ECO:0000256" key="3">
    <source>
        <dbReference type="ARBA" id="ARBA00022771"/>
    </source>
</evidence>
<proteinExistence type="predicted"/>
<keyword evidence="9" id="KW-1185">Reference proteome</keyword>
<dbReference type="STRING" id="1283841.A0A084QZ26"/>
<feature type="domain" description="C2H2-type" evidence="7">
    <location>
        <begin position="257"/>
        <end position="281"/>
    </location>
</feature>
<dbReference type="GO" id="GO:0000978">
    <property type="term" value="F:RNA polymerase II cis-regulatory region sequence-specific DNA binding"/>
    <property type="evidence" value="ECO:0007669"/>
    <property type="project" value="TreeGrafter"/>
</dbReference>
<name>A0A084QZ26_STAC4</name>
<feature type="region of interest" description="Disordered" evidence="6">
    <location>
        <begin position="552"/>
        <end position="573"/>
    </location>
</feature>
<dbReference type="EMBL" id="KL659601">
    <property type="protein sequence ID" value="KFA69211.1"/>
    <property type="molecule type" value="Genomic_DNA"/>
</dbReference>
<dbReference type="PANTHER" id="PTHR19818">
    <property type="entry name" value="ZINC FINGER PROTEIN ZIC AND GLI"/>
    <property type="match status" value="1"/>
</dbReference>
<evidence type="ECO:0000256" key="1">
    <source>
        <dbReference type="ARBA" id="ARBA00022723"/>
    </source>
</evidence>
<evidence type="ECO:0000256" key="5">
    <source>
        <dbReference type="PROSITE-ProRule" id="PRU00042"/>
    </source>
</evidence>